<gene>
    <name evidence="2" type="ORF">TSUD_297240</name>
</gene>
<dbReference type="AlphaFoldDB" id="A0A2Z6N7V1"/>
<evidence type="ECO:0000256" key="1">
    <source>
        <dbReference type="SAM" id="MobiDB-lite"/>
    </source>
</evidence>
<protein>
    <submittedName>
        <fullName evidence="2">Uncharacterized protein</fullName>
    </submittedName>
</protein>
<organism evidence="2 3">
    <name type="scientific">Trifolium subterraneum</name>
    <name type="common">Subterranean clover</name>
    <dbReference type="NCBI Taxonomy" id="3900"/>
    <lineage>
        <taxon>Eukaryota</taxon>
        <taxon>Viridiplantae</taxon>
        <taxon>Streptophyta</taxon>
        <taxon>Embryophyta</taxon>
        <taxon>Tracheophyta</taxon>
        <taxon>Spermatophyta</taxon>
        <taxon>Magnoliopsida</taxon>
        <taxon>eudicotyledons</taxon>
        <taxon>Gunneridae</taxon>
        <taxon>Pentapetalae</taxon>
        <taxon>rosids</taxon>
        <taxon>fabids</taxon>
        <taxon>Fabales</taxon>
        <taxon>Fabaceae</taxon>
        <taxon>Papilionoideae</taxon>
        <taxon>50 kb inversion clade</taxon>
        <taxon>NPAAA clade</taxon>
        <taxon>Hologalegina</taxon>
        <taxon>IRL clade</taxon>
        <taxon>Trifolieae</taxon>
        <taxon>Trifolium</taxon>
    </lineage>
</organism>
<dbReference type="Proteomes" id="UP000242715">
    <property type="component" value="Unassembled WGS sequence"/>
</dbReference>
<dbReference type="EMBL" id="DF973833">
    <property type="protein sequence ID" value="GAU40918.1"/>
    <property type="molecule type" value="Genomic_DNA"/>
</dbReference>
<sequence length="67" mass="6675">MSSPSLGFHASTPAEAAPALPPPSPVVLPSLSSLLSIGNSISISPAAVVRLCGGSSFVSFPILFLLI</sequence>
<evidence type="ECO:0000313" key="2">
    <source>
        <dbReference type="EMBL" id="GAU40918.1"/>
    </source>
</evidence>
<keyword evidence="3" id="KW-1185">Reference proteome</keyword>
<feature type="region of interest" description="Disordered" evidence="1">
    <location>
        <begin position="1"/>
        <end position="22"/>
    </location>
</feature>
<evidence type="ECO:0000313" key="3">
    <source>
        <dbReference type="Proteomes" id="UP000242715"/>
    </source>
</evidence>
<name>A0A2Z6N7V1_TRISU</name>
<reference evidence="3" key="1">
    <citation type="journal article" date="2017" name="Front. Plant Sci.">
        <title>Climate Clever Clovers: New Paradigm to Reduce the Environmental Footprint of Ruminants by Breeding Low Methanogenic Forages Utilizing Haplotype Variation.</title>
        <authorList>
            <person name="Kaur P."/>
            <person name="Appels R."/>
            <person name="Bayer P.E."/>
            <person name="Keeble-Gagnere G."/>
            <person name="Wang J."/>
            <person name="Hirakawa H."/>
            <person name="Shirasawa K."/>
            <person name="Vercoe P."/>
            <person name="Stefanova K."/>
            <person name="Durmic Z."/>
            <person name="Nichols P."/>
            <person name="Revell C."/>
            <person name="Isobe S.N."/>
            <person name="Edwards D."/>
            <person name="Erskine W."/>
        </authorList>
    </citation>
    <scope>NUCLEOTIDE SEQUENCE [LARGE SCALE GENOMIC DNA]</scope>
    <source>
        <strain evidence="3">cv. Daliak</strain>
    </source>
</reference>
<accession>A0A2Z6N7V1</accession>
<proteinExistence type="predicted"/>